<feature type="transmembrane region" description="Helical" evidence="1">
    <location>
        <begin position="154"/>
        <end position="178"/>
    </location>
</feature>
<feature type="transmembrane region" description="Helical" evidence="1">
    <location>
        <begin position="112"/>
        <end position="134"/>
    </location>
</feature>
<dbReference type="EMBL" id="CP095073">
    <property type="protein sequence ID" value="UOQ45936.1"/>
    <property type="molecule type" value="Genomic_DNA"/>
</dbReference>
<evidence type="ECO:0000259" key="2">
    <source>
        <dbReference type="Pfam" id="PF06724"/>
    </source>
</evidence>
<dbReference type="Proteomes" id="UP000831787">
    <property type="component" value="Chromosome"/>
</dbReference>
<keyword evidence="1" id="KW-1133">Transmembrane helix</keyword>
<feature type="transmembrane region" description="Helical" evidence="1">
    <location>
        <begin position="73"/>
        <end position="91"/>
    </location>
</feature>
<feature type="domain" description="DUF1206" evidence="2">
    <location>
        <begin position="205"/>
        <end position="273"/>
    </location>
</feature>
<feature type="transmembrane region" description="Helical" evidence="1">
    <location>
        <begin position="34"/>
        <end position="53"/>
    </location>
</feature>
<keyword evidence="1" id="KW-0472">Membrane</keyword>
<evidence type="ECO:0000313" key="3">
    <source>
        <dbReference type="EMBL" id="UOQ45936.1"/>
    </source>
</evidence>
<feature type="transmembrane region" description="Helical" evidence="1">
    <location>
        <begin position="198"/>
        <end position="222"/>
    </location>
</feature>
<gene>
    <name evidence="3" type="ORF">MUN89_08450</name>
</gene>
<protein>
    <submittedName>
        <fullName evidence="3">DUF1206 domain-containing protein</fullName>
    </submittedName>
</protein>
<keyword evidence="1" id="KW-0812">Transmembrane</keyword>
<reference evidence="3 4" key="1">
    <citation type="submission" date="2022-04" db="EMBL/GenBank/DDBJ databases">
        <title>Halobacillus sp. isolated from saltern.</title>
        <authorList>
            <person name="Won M."/>
            <person name="Lee C.-M."/>
            <person name="Woen H.-Y."/>
            <person name="Kwon S.-W."/>
        </authorList>
    </citation>
    <scope>NUCLEOTIDE SEQUENCE [LARGE SCALE GENOMIC DNA]</scope>
    <source>
        <strain evidence="3 4">SSBR10-3</strain>
    </source>
</reference>
<organism evidence="3 4">
    <name type="scientific">Halobacillus salinarum</name>
    <dbReference type="NCBI Taxonomy" id="2932257"/>
    <lineage>
        <taxon>Bacteria</taxon>
        <taxon>Bacillati</taxon>
        <taxon>Bacillota</taxon>
        <taxon>Bacilli</taxon>
        <taxon>Bacillales</taxon>
        <taxon>Bacillaceae</taxon>
        <taxon>Halobacillus</taxon>
    </lineage>
</organism>
<feature type="transmembrane region" description="Helical" evidence="1">
    <location>
        <begin position="248"/>
        <end position="266"/>
    </location>
</feature>
<sequence>MNSTESISSKASDAKEEIKPWIRRLARVGYMAKGMVYAMVGILALMAAVGTGGKTTGTTGMMRSLATVPFGNLLLWMIGIGLIFYIIWVFIKAIKDPKNEGADAKGLIARTGYFVSGIIYGGLAYQAIKIAMNAGGGGGGSKQTISTKLLSHPYGPWIIGALGVIIVGYGLFELLTGVSQKFLNQFRVQDMNSHEKKIARNSGTLGLAARGTVLGLVGFFFIQTAVTKNPEDTKGLDGALSEVSQKPFGQWLLGLVALGLILYGVYQVTRGRYEHMSFGKRN</sequence>
<dbReference type="RefSeq" id="WP_244712878.1">
    <property type="nucleotide sequence ID" value="NZ_CP095073.1"/>
</dbReference>
<dbReference type="InterPro" id="IPR009597">
    <property type="entry name" value="DUF1206"/>
</dbReference>
<evidence type="ECO:0000256" key="1">
    <source>
        <dbReference type="SAM" id="Phobius"/>
    </source>
</evidence>
<accession>A0ABY4ENA3</accession>
<feature type="domain" description="DUF1206" evidence="2">
    <location>
        <begin position="112"/>
        <end position="178"/>
    </location>
</feature>
<name>A0ABY4ENA3_9BACI</name>
<feature type="domain" description="DUF1206" evidence="2">
    <location>
        <begin position="28"/>
        <end position="95"/>
    </location>
</feature>
<proteinExistence type="predicted"/>
<evidence type="ECO:0000313" key="4">
    <source>
        <dbReference type="Proteomes" id="UP000831787"/>
    </source>
</evidence>
<dbReference type="Pfam" id="PF06724">
    <property type="entry name" value="DUF1206"/>
    <property type="match status" value="3"/>
</dbReference>
<keyword evidence="4" id="KW-1185">Reference proteome</keyword>